<dbReference type="SMART" id="SM00822">
    <property type="entry name" value="PKS_KR"/>
    <property type="match status" value="1"/>
</dbReference>
<dbReference type="Pfam" id="PF00106">
    <property type="entry name" value="adh_short"/>
    <property type="match status" value="1"/>
</dbReference>
<evidence type="ECO:0000256" key="3">
    <source>
        <dbReference type="RuleBase" id="RU000363"/>
    </source>
</evidence>
<name>A0A9W7NIS0_9PROT</name>
<accession>A0A9W7NIS0</accession>
<dbReference type="PANTHER" id="PTHR43658:SF8">
    <property type="entry name" value="17-BETA-HYDROXYSTEROID DEHYDROGENASE 14-RELATED"/>
    <property type="match status" value="1"/>
</dbReference>
<dbReference type="PANTHER" id="PTHR43658">
    <property type="entry name" value="SHORT-CHAIN DEHYDROGENASE/REDUCTASE"/>
    <property type="match status" value="1"/>
</dbReference>
<gene>
    <name evidence="5" type="ORF">DS843_14210</name>
</gene>
<proteinExistence type="inferred from homology"/>
<dbReference type="PRINTS" id="PR00081">
    <property type="entry name" value="GDHRDH"/>
</dbReference>
<protein>
    <submittedName>
        <fullName evidence="5">SDR family NAD(P)-dependent oxidoreductase</fullName>
    </submittedName>
</protein>
<dbReference type="EMBL" id="QOKW01000010">
    <property type="protein sequence ID" value="KAA0679946.1"/>
    <property type="molecule type" value="Genomic_DNA"/>
</dbReference>
<reference evidence="5 6" key="1">
    <citation type="submission" date="2018-07" db="EMBL/GenBank/DDBJ databases">
        <title>Genome sequence of Azospirillum sp. ATCC 49961.</title>
        <authorList>
            <person name="Sant'Anna F.H."/>
            <person name="Baldani J.I."/>
            <person name="Zilli J.E."/>
            <person name="Reis V.M."/>
            <person name="Hartmann A."/>
            <person name="Cruz L."/>
            <person name="de Souza E.M."/>
            <person name="de Oliveira Pedrosa F."/>
            <person name="Passaglia L.M.P."/>
        </authorList>
    </citation>
    <scope>NUCLEOTIDE SEQUENCE [LARGE SCALE GENOMIC DNA]</scope>
    <source>
        <strain evidence="5 6">ATCC 49961</strain>
    </source>
</reference>
<dbReference type="InterPro" id="IPR020904">
    <property type="entry name" value="Sc_DH/Rdtase_CS"/>
</dbReference>
<evidence type="ECO:0000256" key="1">
    <source>
        <dbReference type="ARBA" id="ARBA00006484"/>
    </source>
</evidence>
<evidence type="ECO:0000259" key="4">
    <source>
        <dbReference type="SMART" id="SM00822"/>
    </source>
</evidence>
<keyword evidence="2" id="KW-0560">Oxidoreductase</keyword>
<organism evidence="5 6">
    <name type="scientific">Roseomonas genomospecies 6</name>
    <dbReference type="NCBI Taxonomy" id="214106"/>
    <lineage>
        <taxon>Bacteria</taxon>
        <taxon>Pseudomonadati</taxon>
        <taxon>Pseudomonadota</taxon>
        <taxon>Alphaproteobacteria</taxon>
        <taxon>Acetobacterales</taxon>
        <taxon>Roseomonadaceae</taxon>
        <taxon>Roseomonas</taxon>
    </lineage>
</organism>
<comment type="similarity">
    <text evidence="1 3">Belongs to the short-chain dehydrogenases/reductases (SDR) family.</text>
</comment>
<dbReference type="OrthoDB" id="9795647at2"/>
<evidence type="ECO:0000313" key="5">
    <source>
        <dbReference type="EMBL" id="KAA0679946.1"/>
    </source>
</evidence>
<keyword evidence="6" id="KW-1185">Reference proteome</keyword>
<dbReference type="InterPro" id="IPR057326">
    <property type="entry name" value="KR_dom"/>
</dbReference>
<sequence>MQINGQAAIVTGGASGMGAETARHLAKLGAKVTVLDMNEAAVKQVAEEIGGLGLVCDVSSADSAEKALAEARAAHGPARIAVNCAGVAPAKRIVGRDGPMPLDDFRRVIEVNLIGTFNMLRLAAADMGKLDPLESGERGVIVNTASVAAYEGQIGQAAYASSKGGVVALTICAARDLARSGVRVMTIAPGLIGTPMLLNMPQEVQDSLAATVPFPKRFGQPSEYARLVQHILENEMLNGEVIRLDGAIRMAPQ</sequence>
<dbReference type="PRINTS" id="PR00080">
    <property type="entry name" value="SDRFAMILY"/>
</dbReference>
<dbReference type="AlphaFoldDB" id="A0A9W7NIS0"/>
<dbReference type="FunFam" id="3.40.50.720:FF:000215">
    <property type="entry name" value="3-hydroxyacyl-CoA dehydrogenase type-2"/>
    <property type="match status" value="1"/>
</dbReference>
<evidence type="ECO:0000313" key="6">
    <source>
        <dbReference type="Proteomes" id="UP000480854"/>
    </source>
</evidence>
<dbReference type="RefSeq" id="WP_149469559.1">
    <property type="nucleotide sequence ID" value="NZ_QOKW01000010.1"/>
</dbReference>
<dbReference type="Proteomes" id="UP000480854">
    <property type="component" value="Unassembled WGS sequence"/>
</dbReference>
<evidence type="ECO:0000256" key="2">
    <source>
        <dbReference type="ARBA" id="ARBA00023002"/>
    </source>
</evidence>
<dbReference type="PROSITE" id="PS00061">
    <property type="entry name" value="ADH_SHORT"/>
    <property type="match status" value="1"/>
</dbReference>
<comment type="caution">
    <text evidence="5">The sequence shown here is derived from an EMBL/GenBank/DDBJ whole genome shotgun (WGS) entry which is preliminary data.</text>
</comment>
<dbReference type="SUPFAM" id="SSF51735">
    <property type="entry name" value="NAD(P)-binding Rossmann-fold domains"/>
    <property type="match status" value="1"/>
</dbReference>
<dbReference type="InterPro" id="IPR002347">
    <property type="entry name" value="SDR_fam"/>
</dbReference>
<dbReference type="InterPro" id="IPR036291">
    <property type="entry name" value="NAD(P)-bd_dom_sf"/>
</dbReference>
<dbReference type="Gene3D" id="3.40.50.720">
    <property type="entry name" value="NAD(P)-binding Rossmann-like Domain"/>
    <property type="match status" value="1"/>
</dbReference>
<feature type="domain" description="Ketoreductase" evidence="4">
    <location>
        <begin position="6"/>
        <end position="195"/>
    </location>
</feature>
<dbReference type="GO" id="GO:0016491">
    <property type="term" value="F:oxidoreductase activity"/>
    <property type="evidence" value="ECO:0007669"/>
    <property type="project" value="UniProtKB-KW"/>
</dbReference>